<reference evidence="2" key="1">
    <citation type="journal article" date="2024" name="Proc. Natl. Acad. Sci. U.S.A.">
        <title>Extraordinary preservation of gene collinearity over three hundred million years revealed in homosporous lycophytes.</title>
        <authorList>
            <person name="Li C."/>
            <person name="Wickell D."/>
            <person name="Kuo L.Y."/>
            <person name="Chen X."/>
            <person name="Nie B."/>
            <person name="Liao X."/>
            <person name="Peng D."/>
            <person name="Ji J."/>
            <person name="Jenkins J."/>
            <person name="Williams M."/>
            <person name="Shu S."/>
            <person name="Plott C."/>
            <person name="Barry K."/>
            <person name="Rajasekar S."/>
            <person name="Grimwood J."/>
            <person name="Han X."/>
            <person name="Sun S."/>
            <person name="Hou Z."/>
            <person name="He W."/>
            <person name="Dai G."/>
            <person name="Sun C."/>
            <person name="Schmutz J."/>
            <person name="Leebens-Mack J.H."/>
            <person name="Li F.W."/>
            <person name="Wang L."/>
        </authorList>
    </citation>
    <scope>NUCLEOTIDE SEQUENCE [LARGE SCALE GENOMIC DNA]</scope>
    <source>
        <strain evidence="2">cv. PW_Plant_1</strain>
    </source>
</reference>
<organism evidence="1 2">
    <name type="scientific">Diphasiastrum complanatum</name>
    <name type="common">Issler's clubmoss</name>
    <name type="synonym">Lycopodium complanatum</name>
    <dbReference type="NCBI Taxonomy" id="34168"/>
    <lineage>
        <taxon>Eukaryota</taxon>
        <taxon>Viridiplantae</taxon>
        <taxon>Streptophyta</taxon>
        <taxon>Embryophyta</taxon>
        <taxon>Tracheophyta</taxon>
        <taxon>Lycopodiopsida</taxon>
        <taxon>Lycopodiales</taxon>
        <taxon>Lycopodiaceae</taxon>
        <taxon>Lycopodioideae</taxon>
        <taxon>Diphasiastrum</taxon>
    </lineage>
</organism>
<accession>A0ACC2DPY9</accession>
<name>A0ACC2DPY9_DIPCM</name>
<proteinExistence type="predicted"/>
<comment type="caution">
    <text evidence="1">The sequence shown here is derived from an EMBL/GenBank/DDBJ whole genome shotgun (WGS) entry which is preliminary data.</text>
</comment>
<sequence>MEGLFVKVGVKAPPAMAAGGQRSNRGGAAVAARLVEVQCASDQRLRHAVVSSEMSSSFCEAVHPRLLPGEDKTREQFSQQFLMDPSKWWDHRFEKTNPRFPDFKHKTTSQVVWIDKRSTPSWVKERLDAITPGTVQPSAYSWSVEIKKFVENGQPKKALELFRIMQVEGIKPTKHTFIPVLKACTGLRALDEGRQAHVQIIQSGCEKDIAVGSNLVDMYAKCGSMGEAWRVFSKMPVHGVMAWNAMITGYINCWEEAKALEVYRQMQQEQVKPNRVTFVRVLTACASLGALEEGKLVHEQIIRRRLELDIFVGSSLVNMYAKCGSLADACRVFHSMPTRNAVTWNTMIMAYGKSGEVSQALECFQQMQLQGLEPSRVTFVVVLNTCANIGAVDKGKLVHAQAIRKGMELDVFVGSTLVDMYAKCGHIEDACNVFKRMPKRDVVSWNSMIVGYVKCGHGEKALDLFRQMQHEQVQPDSLTFLGVLNACGSVAALEEGKFVHAQVLKNGVGSDIVISNCLIDMYTKCGSIGDACRVFNNMPSRDIVSSNAMIMGYAMHGLGRNTLRLFEWICQEAMAVDDCTFLALLSTFSHTALLDEGYYYFESMSPKYGIQATAKHYSCIIDLLGRLGYLSEAEEVIKDMRCQPQVCVWTALLGACRLLGNVQVGERAAQRILELDPENASGYVLLSNIYAATGKLDSSAKLHQHRMQRYVRKQQGRTWIEVNNTVHVFSVNDKEHPQMMDILAELKRLIEQMKKEGYVPDAQFVLHDVEEELKDLSLYHHSEKLAIAFGLISTPPCSPLRIMKNLRVCRDCHNATKFISKLSGRSITVRDANRFHHFKDGFCSCRDCW</sequence>
<keyword evidence="2" id="KW-1185">Reference proteome</keyword>
<dbReference type="EMBL" id="CM055096">
    <property type="protein sequence ID" value="KAJ7556175.1"/>
    <property type="molecule type" value="Genomic_DNA"/>
</dbReference>
<dbReference type="Proteomes" id="UP001162992">
    <property type="component" value="Chromosome 5"/>
</dbReference>
<evidence type="ECO:0000313" key="2">
    <source>
        <dbReference type="Proteomes" id="UP001162992"/>
    </source>
</evidence>
<gene>
    <name evidence="1" type="ORF">O6H91_05G072700</name>
</gene>
<evidence type="ECO:0000313" key="1">
    <source>
        <dbReference type="EMBL" id="KAJ7556175.1"/>
    </source>
</evidence>
<protein>
    <submittedName>
        <fullName evidence="1">Uncharacterized protein</fullName>
    </submittedName>
</protein>